<feature type="non-terminal residue" evidence="1">
    <location>
        <position position="62"/>
    </location>
</feature>
<protein>
    <submittedName>
        <fullName evidence="1">Uncharacterized protein</fullName>
    </submittedName>
</protein>
<dbReference type="EMBL" id="BARU01048898">
    <property type="protein sequence ID" value="GAI00014.1"/>
    <property type="molecule type" value="Genomic_DNA"/>
</dbReference>
<organism evidence="1">
    <name type="scientific">marine sediment metagenome</name>
    <dbReference type="NCBI Taxonomy" id="412755"/>
    <lineage>
        <taxon>unclassified sequences</taxon>
        <taxon>metagenomes</taxon>
        <taxon>ecological metagenomes</taxon>
    </lineage>
</organism>
<dbReference type="AlphaFoldDB" id="X1M0W3"/>
<sequence>AMDIVDLAPGVTSGVAYGASESTGIAYQLDGVDVSDPDGGSAWVFLDPHIIEEAKIMGVGAP</sequence>
<comment type="caution">
    <text evidence="1">The sequence shown here is derived from an EMBL/GenBank/DDBJ whole genome shotgun (WGS) entry which is preliminary data.</text>
</comment>
<accession>X1M0W3</accession>
<gene>
    <name evidence="1" type="ORF">S03H2_72381</name>
</gene>
<evidence type="ECO:0000313" key="1">
    <source>
        <dbReference type="EMBL" id="GAI00014.1"/>
    </source>
</evidence>
<name>X1M0W3_9ZZZZ</name>
<feature type="non-terminal residue" evidence="1">
    <location>
        <position position="1"/>
    </location>
</feature>
<proteinExistence type="predicted"/>
<reference evidence="1" key="1">
    <citation type="journal article" date="2014" name="Front. Microbiol.">
        <title>High frequency of phylogenetically diverse reductive dehalogenase-homologous genes in deep subseafloor sedimentary metagenomes.</title>
        <authorList>
            <person name="Kawai M."/>
            <person name="Futagami T."/>
            <person name="Toyoda A."/>
            <person name="Takaki Y."/>
            <person name="Nishi S."/>
            <person name="Hori S."/>
            <person name="Arai W."/>
            <person name="Tsubouchi T."/>
            <person name="Morono Y."/>
            <person name="Uchiyama I."/>
            <person name="Ito T."/>
            <person name="Fujiyama A."/>
            <person name="Inagaki F."/>
            <person name="Takami H."/>
        </authorList>
    </citation>
    <scope>NUCLEOTIDE SEQUENCE</scope>
    <source>
        <strain evidence="1">Expedition CK06-06</strain>
    </source>
</reference>